<evidence type="ECO:0000313" key="2">
    <source>
        <dbReference type="Proteomes" id="UP000579945"/>
    </source>
</evidence>
<comment type="caution">
    <text evidence="1">The sequence shown here is derived from an EMBL/GenBank/DDBJ whole genome shotgun (WGS) entry which is preliminary data.</text>
</comment>
<proteinExistence type="predicted"/>
<dbReference type="AlphaFoldDB" id="A0A7W5VJE1"/>
<dbReference type="EMBL" id="JACIBV010000002">
    <property type="protein sequence ID" value="MBB3733320.1"/>
    <property type="molecule type" value="Genomic_DNA"/>
</dbReference>
<dbReference type="Proteomes" id="UP000579945">
    <property type="component" value="Unassembled WGS sequence"/>
</dbReference>
<accession>A0A7W5VJE1</accession>
<gene>
    <name evidence="1" type="ORF">FHR33_009267</name>
</gene>
<sequence>MTEKKETEHVKELIDALYTGQERLSRLEINERMTAAELPADLMAYFDRLPDGDYEQEELVETLNQMILDRGEERAVGQIPEI</sequence>
<organism evidence="1 2">
    <name type="scientific">Nonomuraea dietziae</name>
    <dbReference type="NCBI Taxonomy" id="65515"/>
    <lineage>
        <taxon>Bacteria</taxon>
        <taxon>Bacillati</taxon>
        <taxon>Actinomycetota</taxon>
        <taxon>Actinomycetes</taxon>
        <taxon>Streptosporangiales</taxon>
        <taxon>Streptosporangiaceae</taxon>
        <taxon>Nonomuraea</taxon>
    </lineage>
</organism>
<dbReference type="RefSeq" id="WP_183661514.1">
    <property type="nucleotide sequence ID" value="NZ_BAAAXX010000077.1"/>
</dbReference>
<reference evidence="1 2" key="1">
    <citation type="submission" date="2020-08" db="EMBL/GenBank/DDBJ databases">
        <title>Sequencing the genomes of 1000 actinobacteria strains.</title>
        <authorList>
            <person name="Klenk H.-P."/>
        </authorList>
    </citation>
    <scope>NUCLEOTIDE SEQUENCE [LARGE SCALE GENOMIC DNA]</scope>
    <source>
        <strain evidence="1 2">DSM 44320</strain>
    </source>
</reference>
<evidence type="ECO:0000313" key="1">
    <source>
        <dbReference type="EMBL" id="MBB3733320.1"/>
    </source>
</evidence>
<dbReference type="GeneID" id="95395273"/>
<protein>
    <submittedName>
        <fullName evidence="1">Uncharacterized protein</fullName>
    </submittedName>
</protein>
<name>A0A7W5VJE1_9ACTN</name>
<keyword evidence="2" id="KW-1185">Reference proteome</keyword>